<dbReference type="GO" id="GO:0045944">
    <property type="term" value="P:positive regulation of transcription by RNA polymerase II"/>
    <property type="evidence" value="ECO:0007669"/>
    <property type="project" value="InterPro"/>
</dbReference>
<dbReference type="GO" id="GO:0005634">
    <property type="term" value="C:nucleus"/>
    <property type="evidence" value="ECO:0007669"/>
    <property type="project" value="UniProtKB-SubCell"/>
</dbReference>
<dbReference type="InterPro" id="IPR033897">
    <property type="entry name" value="SRF-like_MADS-box"/>
</dbReference>
<evidence type="ECO:0000259" key="6">
    <source>
        <dbReference type="PROSITE" id="PS50066"/>
    </source>
</evidence>
<dbReference type="PANTHER" id="PTHR11945">
    <property type="entry name" value="MADS BOX PROTEIN"/>
    <property type="match status" value="1"/>
</dbReference>
<keyword evidence="2" id="KW-0805">Transcription regulation</keyword>
<keyword evidence="8" id="KW-1185">Reference proteome</keyword>
<dbReference type="SUPFAM" id="SSF55455">
    <property type="entry name" value="SRF-like"/>
    <property type="match status" value="1"/>
</dbReference>
<name>A0A9Q1GYR9_9CARY</name>
<evidence type="ECO:0000256" key="1">
    <source>
        <dbReference type="ARBA" id="ARBA00004123"/>
    </source>
</evidence>
<dbReference type="PANTHER" id="PTHR11945:SF176">
    <property type="entry name" value="MADS-BOX TRANSCRIPTION FACTOR FAMILY PROTEIN"/>
    <property type="match status" value="1"/>
</dbReference>
<dbReference type="GO" id="GO:0046983">
    <property type="term" value="F:protein dimerization activity"/>
    <property type="evidence" value="ECO:0007669"/>
    <property type="project" value="InterPro"/>
</dbReference>
<dbReference type="GO" id="GO:0000978">
    <property type="term" value="F:RNA polymerase II cis-regulatory region sequence-specific DNA binding"/>
    <property type="evidence" value="ECO:0007669"/>
    <property type="project" value="TreeGrafter"/>
</dbReference>
<evidence type="ECO:0000256" key="4">
    <source>
        <dbReference type="ARBA" id="ARBA00023163"/>
    </source>
</evidence>
<dbReference type="EMBL" id="JAKOGI010001125">
    <property type="protein sequence ID" value="KAJ8427599.1"/>
    <property type="molecule type" value="Genomic_DNA"/>
</dbReference>
<accession>A0A9Q1GYR9</accession>
<dbReference type="InterPro" id="IPR002100">
    <property type="entry name" value="TF_MADSbox"/>
</dbReference>
<dbReference type="AlphaFoldDB" id="A0A9Q1GYR9"/>
<organism evidence="7 8">
    <name type="scientific">Carnegiea gigantea</name>
    <dbReference type="NCBI Taxonomy" id="171969"/>
    <lineage>
        <taxon>Eukaryota</taxon>
        <taxon>Viridiplantae</taxon>
        <taxon>Streptophyta</taxon>
        <taxon>Embryophyta</taxon>
        <taxon>Tracheophyta</taxon>
        <taxon>Spermatophyta</taxon>
        <taxon>Magnoliopsida</taxon>
        <taxon>eudicotyledons</taxon>
        <taxon>Gunneridae</taxon>
        <taxon>Pentapetalae</taxon>
        <taxon>Caryophyllales</taxon>
        <taxon>Cactineae</taxon>
        <taxon>Cactaceae</taxon>
        <taxon>Cactoideae</taxon>
        <taxon>Echinocereeae</taxon>
        <taxon>Carnegiea</taxon>
    </lineage>
</organism>
<dbReference type="PROSITE" id="PS50066">
    <property type="entry name" value="MADS_BOX_2"/>
    <property type="match status" value="1"/>
</dbReference>
<evidence type="ECO:0000256" key="2">
    <source>
        <dbReference type="ARBA" id="ARBA00023015"/>
    </source>
</evidence>
<sequence length="286" mass="32005">MEFITKEKARNTTYIKRKKGLTKKAHEFSVLCGVPICIIIYPYNQGKVPLNPEVYSFKPTEGSDPDMNPLDLARAQDPSMAQEIIDRYFDVSKEEKKKRAINLCDMFDAWSRRAGQELSKLRHKNVGLKYPTNVDSTMLISGFNGEQLVELIAHLDQKLEILRQRFDMIKGNQGALMPIFEPTLVSNSVVLTNYNSHLADQGDVDVKLMDHFSLFYCPPFGNHHQACHHLGSIDPNGLHDRTTSIEVGHGEGHICYDQRSETVDNTAANSSSIVAGSFVGVIAAIP</sequence>
<dbReference type="CDD" id="cd00266">
    <property type="entry name" value="MADS_SRF_like"/>
    <property type="match status" value="1"/>
</dbReference>
<dbReference type="InterPro" id="IPR036879">
    <property type="entry name" value="TF_MADSbox_sf"/>
</dbReference>
<evidence type="ECO:0000256" key="3">
    <source>
        <dbReference type="ARBA" id="ARBA00023125"/>
    </source>
</evidence>
<dbReference type="Pfam" id="PF00319">
    <property type="entry name" value="SRF-TF"/>
    <property type="match status" value="1"/>
</dbReference>
<proteinExistence type="predicted"/>
<dbReference type="Gene3D" id="3.40.1810.10">
    <property type="entry name" value="Transcription factor, MADS-box"/>
    <property type="match status" value="1"/>
</dbReference>
<keyword evidence="4" id="KW-0804">Transcription</keyword>
<comment type="subcellular location">
    <subcellularLocation>
        <location evidence="1">Nucleus</location>
    </subcellularLocation>
</comment>
<dbReference type="SMART" id="SM00432">
    <property type="entry name" value="MADS"/>
    <property type="match status" value="1"/>
</dbReference>
<dbReference type="Proteomes" id="UP001153076">
    <property type="component" value="Unassembled WGS sequence"/>
</dbReference>
<keyword evidence="3" id="KW-0238">DNA-binding</keyword>
<reference evidence="7" key="1">
    <citation type="submission" date="2022-04" db="EMBL/GenBank/DDBJ databases">
        <title>Carnegiea gigantea Genome sequencing and assembly v2.</title>
        <authorList>
            <person name="Copetti D."/>
            <person name="Sanderson M.J."/>
            <person name="Burquez A."/>
            <person name="Wojciechowski M.F."/>
        </authorList>
    </citation>
    <scope>NUCLEOTIDE SEQUENCE</scope>
    <source>
        <strain evidence="7">SGP5-SGP5p</strain>
        <tissue evidence="7">Aerial part</tissue>
    </source>
</reference>
<feature type="domain" description="MADS-box" evidence="6">
    <location>
        <begin position="1"/>
        <end position="41"/>
    </location>
</feature>
<evidence type="ECO:0000313" key="7">
    <source>
        <dbReference type="EMBL" id="KAJ8427599.1"/>
    </source>
</evidence>
<gene>
    <name evidence="7" type="ORF">Cgig2_020725</name>
</gene>
<evidence type="ECO:0000256" key="5">
    <source>
        <dbReference type="ARBA" id="ARBA00023242"/>
    </source>
</evidence>
<keyword evidence="5" id="KW-0539">Nucleus</keyword>
<comment type="caution">
    <text evidence="7">The sequence shown here is derived from an EMBL/GenBank/DDBJ whole genome shotgun (WGS) entry which is preliminary data.</text>
</comment>
<dbReference type="GO" id="GO:0000981">
    <property type="term" value="F:DNA-binding transcription factor activity, RNA polymerase II-specific"/>
    <property type="evidence" value="ECO:0007669"/>
    <property type="project" value="InterPro"/>
</dbReference>
<evidence type="ECO:0000313" key="8">
    <source>
        <dbReference type="Proteomes" id="UP001153076"/>
    </source>
</evidence>
<dbReference type="OrthoDB" id="601557at2759"/>
<protein>
    <recommendedName>
        <fullName evidence="6">MADS-box domain-containing protein</fullName>
    </recommendedName>
</protein>